<accession>A0A830CQS4</accession>
<organism evidence="3 4">
    <name type="scientific">Phtheirospermum japonicum</name>
    <dbReference type="NCBI Taxonomy" id="374723"/>
    <lineage>
        <taxon>Eukaryota</taxon>
        <taxon>Viridiplantae</taxon>
        <taxon>Streptophyta</taxon>
        <taxon>Embryophyta</taxon>
        <taxon>Tracheophyta</taxon>
        <taxon>Spermatophyta</taxon>
        <taxon>Magnoliopsida</taxon>
        <taxon>eudicotyledons</taxon>
        <taxon>Gunneridae</taxon>
        <taxon>Pentapetalae</taxon>
        <taxon>asterids</taxon>
        <taxon>lamiids</taxon>
        <taxon>Lamiales</taxon>
        <taxon>Orobanchaceae</taxon>
        <taxon>Orobanchaceae incertae sedis</taxon>
        <taxon>Phtheirospermum</taxon>
    </lineage>
</organism>
<keyword evidence="1 3" id="KW-0436">Ligase</keyword>
<evidence type="ECO:0000313" key="3">
    <source>
        <dbReference type="EMBL" id="GFP98454.1"/>
    </source>
</evidence>
<gene>
    <name evidence="3" type="ORF">PHJA_001989300</name>
</gene>
<feature type="domain" description="AMP-dependent synthetase/ligase" evidence="2">
    <location>
        <begin position="34"/>
        <end position="299"/>
    </location>
</feature>
<dbReference type="GO" id="GO:0016405">
    <property type="term" value="F:CoA-ligase activity"/>
    <property type="evidence" value="ECO:0007669"/>
    <property type="project" value="TreeGrafter"/>
</dbReference>
<dbReference type="AlphaFoldDB" id="A0A830CQS4"/>
<dbReference type="InterPro" id="IPR042099">
    <property type="entry name" value="ANL_N_sf"/>
</dbReference>
<evidence type="ECO:0000256" key="1">
    <source>
        <dbReference type="ARBA" id="ARBA00022598"/>
    </source>
</evidence>
<dbReference type="InterPro" id="IPR000873">
    <property type="entry name" value="AMP-dep_synth/lig_dom"/>
</dbReference>
<dbReference type="OrthoDB" id="10253869at2759"/>
<keyword evidence="4" id="KW-1185">Reference proteome</keyword>
<name>A0A830CQS4_9LAMI</name>
<evidence type="ECO:0000313" key="4">
    <source>
        <dbReference type="Proteomes" id="UP000653305"/>
    </source>
</evidence>
<dbReference type="Proteomes" id="UP000653305">
    <property type="component" value="Unassembled WGS sequence"/>
</dbReference>
<protein>
    <submittedName>
        <fullName evidence="3">4-coumarate--coa ligase-like 7</fullName>
    </submittedName>
</protein>
<dbReference type="SUPFAM" id="SSF56801">
    <property type="entry name" value="Acetyl-CoA synthetase-like"/>
    <property type="match status" value="1"/>
</dbReference>
<dbReference type="EMBL" id="BMAC01000527">
    <property type="protein sequence ID" value="GFP98454.1"/>
    <property type="molecule type" value="Genomic_DNA"/>
</dbReference>
<reference evidence="3" key="1">
    <citation type="submission" date="2020-07" db="EMBL/GenBank/DDBJ databases">
        <title>Ethylene signaling mediates host invasion by parasitic plants.</title>
        <authorList>
            <person name="Yoshida S."/>
        </authorList>
    </citation>
    <scope>NUCLEOTIDE SEQUENCE</scope>
    <source>
        <strain evidence="3">Okayama</strain>
    </source>
</reference>
<dbReference type="Pfam" id="PF00501">
    <property type="entry name" value="AMP-binding"/>
    <property type="match status" value="1"/>
</dbReference>
<dbReference type="PANTHER" id="PTHR24096:SF425">
    <property type="entry name" value="4-COUMARATE--COA LIGASE-LIKE 7"/>
    <property type="match status" value="1"/>
</dbReference>
<comment type="caution">
    <text evidence="3">The sequence shown here is derived from an EMBL/GenBank/DDBJ whole genome shotgun (WGS) entry which is preliminary data.</text>
</comment>
<dbReference type="PANTHER" id="PTHR24096">
    <property type="entry name" value="LONG-CHAIN-FATTY-ACID--COA LIGASE"/>
    <property type="match status" value="1"/>
</dbReference>
<dbReference type="Gene3D" id="3.40.50.12780">
    <property type="entry name" value="N-terminal domain of ligase-like"/>
    <property type="match status" value="1"/>
</dbReference>
<evidence type="ECO:0000259" key="2">
    <source>
        <dbReference type="Pfam" id="PF00501"/>
    </source>
</evidence>
<sequence>MEKSGYGRDGIYRSLRPPLFAPKDPNLSMVSFLFRNASSFLDKPALIDSYTGETLNFAQLKSTVSRVSHGLLQLGIQKNDVVLIFSPNSIQFPLCFFGITAIGAIVTTVNPMYTVSELSKQIQDSTSKLIITVEELLPKAKDFGLPVVLLNASEKPGSPIGKIPSITLFLELVNNDGSVNFNKIKQDDVAALLYSSGTMGTSKGVVLTHRNLIAASLMVTADQEFAGETHNVFLYLLPMFHVFGLSVIMYAQLQRGNAVVSMLKFNPEMVLRTGEKYRITQLWAVPPIILGLAKSDVEKCLLIKYHLLYYLLIVFLFL</sequence>
<proteinExistence type="predicted"/>